<dbReference type="Proteomes" id="UP000494165">
    <property type="component" value="Unassembled WGS sequence"/>
</dbReference>
<evidence type="ECO:0000313" key="2">
    <source>
        <dbReference type="EMBL" id="CAB3379308.1"/>
    </source>
</evidence>
<sequence length="92" mass="10251">MEAVVLLSCLLLLGSLSHANESDGVALSLFNAKRCPSGQIYIEKFRRCEEKFEEFEDRASSAVLNLGNAPDRKCSNGKTWDSRLKRCIATIK</sequence>
<reference evidence="2 3" key="1">
    <citation type="submission" date="2020-04" db="EMBL/GenBank/DDBJ databases">
        <authorList>
            <person name="Alioto T."/>
            <person name="Alioto T."/>
            <person name="Gomez Garrido J."/>
        </authorList>
    </citation>
    <scope>NUCLEOTIDE SEQUENCE [LARGE SCALE GENOMIC DNA]</scope>
</reference>
<evidence type="ECO:0000313" key="3">
    <source>
        <dbReference type="Proteomes" id="UP000494165"/>
    </source>
</evidence>
<evidence type="ECO:0000256" key="1">
    <source>
        <dbReference type="SAM" id="SignalP"/>
    </source>
</evidence>
<comment type="caution">
    <text evidence="2">The sequence shown here is derived from an EMBL/GenBank/DDBJ whole genome shotgun (WGS) entry which is preliminary data.</text>
</comment>
<organism evidence="2 3">
    <name type="scientific">Cloeon dipterum</name>
    <dbReference type="NCBI Taxonomy" id="197152"/>
    <lineage>
        <taxon>Eukaryota</taxon>
        <taxon>Metazoa</taxon>
        <taxon>Ecdysozoa</taxon>
        <taxon>Arthropoda</taxon>
        <taxon>Hexapoda</taxon>
        <taxon>Insecta</taxon>
        <taxon>Pterygota</taxon>
        <taxon>Palaeoptera</taxon>
        <taxon>Ephemeroptera</taxon>
        <taxon>Pisciforma</taxon>
        <taxon>Baetidae</taxon>
        <taxon>Cloeon</taxon>
    </lineage>
</organism>
<keyword evidence="1" id="KW-0732">Signal</keyword>
<gene>
    <name evidence="2" type="ORF">CLODIP_2_CD07571</name>
</gene>
<dbReference type="AlphaFoldDB" id="A0A8S1DAC5"/>
<proteinExistence type="predicted"/>
<feature type="chain" id="PRO_5035862821" description="Sushi domain-containing protein" evidence="1">
    <location>
        <begin position="20"/>
        <end position="92"/>
    </location>
</feature>
<feature type="signal peptide" evidence="1">
    <location>
        <begin position="1"/>
        <end position="19"/>
    </location>
</feature>
<accession>A0A8S1DAC5</accession>
<evidence type="ECO:0008006" key="4">
    <source>
        <dbReference type="Google" id="ProtNLM"/>
    </source>
</evidence>
<keyword evidence="3" id="KW-1185">Reference proteome</keyword>
<dbReference type="EMBL" id="CADEPI010000183">
    <property type="protein sequence ID" value="CAB3379308.1"/>
    <property type="molecule type" value="Genomic_DNA"/>
</dbReference>
<name>A0A8S1DAC5_9INSE</name>
<protein>
    <recommendedName>
        <fullName evidence="4">Sushi domain-containing protein</fullName>
    </recommendedName>
</protein>